<comment type="similarity">
    <text evidence="2">Belongs to the glutaredoxin family.</text>
</comment>
<gene>
    <name evidence="9" type="primary">nrdH</name>
    <name evidence="9" type="ORF">U8038_003880</name>
</gene>
<protein>
    <recommendedName>
        <fullName evidence="3">Glutaredoxin-like protein NrdH</fullName>
    </recommendedName>
</protein>
<proteinExistence type="inferred from homology"/>
<keyword evidence="4" id="KW-0813">Transport</keyword>
<dbReference type="InterPro" id="IPR036249">
    <property type="entry name" value="Thioredoxin-like_sf"/>
</dbReference>
<evidence type="ECO:0000256" key="6">
    <source>
        <dbReference type="ARBA" id="ARBA00023157"/>
    </source>
</evidence>
<evidence type="ECO:0000256" key="3">
    <source>
        <dbReference type="ARBA" id="ARBA00017945"/>
    </source>
</evidence>
<dbReference type="CDD" id="cd02976">
    <property type="entry name" value="NrdH"/>
    <property type="match status" value="1"/>
</dbReference>
<dbReference type="PANTHER" id="PTHR34386">
    <property type="entry name" value="GLUTAREDOXIN"/>
    <property type="match status" value="1"/>
</dbReference>
<evidence type="ECO:0000313" key="10">
    <source>
        <dbReference type="Proteomes" id="UP001289659"/>
    </source>
</evidence>
<name>A0AAI9D5R9_9ENTR</name>
<evidence type="ECO:0000256" key="5">
    <source>
        <dbReference type="ARBA" id="ARBA00022982"/>
    </source>
</evidence>
<dbReference type="SUPFAM" id="SSF52833">
    <property type="entry name" value="Thioredoxin-like"/>
    <property type="match status" value="1"/>
</dbReference>
<dbReference type="GO" id="GO:0009055">
    <property type="term" value="F:electron transfer activity"/>
    <property type="evidence" value="ECO:0007669"/>
    <property type="project" value="TreeGrafter"/>
</dbReference>
<dbReference type="GO" id="GO:0045454">
    <property type="term" value="P:cell redox homeostasis"/>
    <property type="evidence" value="ECO:0007669"/>
    <property type="project" value="InterPro"/>
</dbReference>
<feature type="domain" description="Glutaredoxin" evidence="8">
    <location>
        <begin position="8"/>
        <end position="64"/>
    </location>
</feature>
<dbReference type="NCBIfam" id="TIGR02194">
    <property type="entry name" value="GlrX_NrdH"/>
    <property type="match status" value="1"/>
</dbReference>
<evidence type="ECO:0000259" key="8">
    <source>
        <dbReference type="Pfam" id="PF00462"/>
    </source>
</evidence>
<evidence type="ECO:0000256" key="1">
    <source>
        <dbReference type="ARBA" id="ARBA00002292"/>
    </source>
</evidence>
<dbReference type="PROSITE" id="PS51354">
    <property type="entry name" value="GLUTAREDOXIN_2"/>
    <property type="match status" value="1"/>
</dbReference>
<keyword evidence="6" id="KW-1015">Disulfide bond</keyword>
<comment type="caution">
    <text evidence="9">The sequence shown here is derived from an EMBL/GenBank/DDBJ whole genome shotgun (WGS) entry which is preliminary data.</text>
</comment>
<dbReference type="InterPro" id="IPR051548">
    <property type="entry name" value="Grx-like_ET"/>
</dbReference>
<comment type="function">
    <text evidence="1">Electron transport system for the ribonucleotide reductase system NrdEF.</text>
</comment>
<evidence type="ECO:0000256" key="7">
    <source>
        <dbReference type="ARBA" id="ARBA00023284"/>
    </source>
</evidence>
<dbReference type="AlphaFoldDB" id="A0AAI9D5R9"/>
<accession>A0AAI9D5R9</accession>
<organism evidence="9 10">
    <name type="scientific">Enterobacter hormaechei subsp. hoffmannii</name>
    <dbReference type="NCBI Taxonomy" id="1812934"/>
    <lineage>
        <taxon>Bacteria</taxon>
        <taxon>Pseudomonadati</taxon>
        <taxon>Pseudomonadota</taxon>
        <taxon>Gammaproteobacteria</taxon>
        <taxon>Enterobacterales</taxon>
        <taxon>Enterobacteriaceae</taxon>
        <taxon>Enterobacter</taxon>
        <taxon>Enterobacter cloacae complex</taxon>
    </lineage>
</organism>
<sequence>MEIRIMSIIIYTRNDCVQCHATKRAMESRGVAFEMVNIDQVPDAADTLRAQGFRQLPVVVAGDTSWSGFRPDMINRLAAQGVSA</sequence>
<evidence type="ECO:0000256" key="2">
    <source>
        <dbReference type="ARBA" id="ARBA00007787"/>
    </source>
</evidence>
<dbReference type="Pfam" id="PF00462">
    <property type="entry name" value="Glutaredoxin"/>
    <property type="match status" value="1"/>
</dbReference>
<reference evidence="9" key="1">
    <citation type="submission" date="2023-12" db="EMBL/GenBank/DDBJ databases">
        <authorList>
            <consortium name="Clinical and Environmental Microbiology Branch: Whole genome sequencing antimicrobial resistance pathogens in the healthcare setting"/>
        </authorList>
    </citation>
    <scope>NUCLEOTIDE SEQUENCE</scope>
    <source>
        <strain evidence="9">Clinical</strain>
    </source>
</reference>
<keyword evidence="7" id="KW-0676">Redox-active center</keyword>
<evidence type="ECO:0000313" key="9">
    <source>
        <dbReference type="EMBL" id="EMB2808931.1"/>
    </source>
</evidence>
<evidence type="ECO:0000256" key="4">
    <source>
        <dbReference type="ARBA" id="ARBA00022448"/>
    </source>
</evidence>
<dbReference type="InterPro" id="IPR002109">
    <property type="entry name" value="Glutaredoxin"/>
</dbReference>
<dbReference type="InterPro" id="IPR011909">
    <property type="entry name" value="GlrX_NrdH"/>
</dbReference>
<dbReference type="Gene3D" id="3.40.30.10">
    <property type="entry name" value="Glutaredoxin"/>
    <property type="match status" value="1"/>
</dbReference>
<keyword evidence="5" id="KW-0249">Electron transport</keyword>
<dbReference type="PANTHER" id="PTHR34386:SF1">
    <property type="entry name" value="GLUTAREDOXIN-LIKE PROTEIN NRDH"/>
    <property type="match status" value="1"/>
</dbReference>
<dbReference type="NCBIfam" id="NF007657">
    <property type="entry name" value="PRK10329.1"/>
    <property type="match status" value="1"/>
</dbReference>
<dbReference type="Proteomes" id="UP001289659">
    <property type="component" value="Unassembled WGS sequence"/>
</dbReference>
<dbReference type="EMBL" id="ABPNFY010000014">
    <property type="protein sequence ID" value="EMB2808931.1"/>
    <property type="molecule type" value="Genomic_DNA"/>
</dbReference>